<keyword evidence="8" id="KW-1185">Reference proteome</keyword>
<accession>A0ABZ2C2Y8</accession>
<dbReference type="InterPro" id="IPR034718">
    <property type="entry name" value="RlpA"/>
</dbReference>
<organism evidence="7 8">
    <name type="scientific">Candidatus Bealeia paramacronuclearis</name>
    <dbReference type="NCBI Taxonomy" id="1921001"/>
    <lineage>
        <taxon>Bacteria</taxon>
        <taxon>Pseudomonadati</taxon>
        <taxon>Pseudomonadota</taxon>
        <taxon>Alphaproteobacteria</taxon>
        <taxon>Holosporales</taxon>
        <taxon>Holosporaceae</taxon>
        <taxon>Candidatus Bealeia</taxon>
    </lineage>
</organism>
<gene>
    <name evidence="3" type="primary">rlpA</name>
    <name evidence="7" type="ORF">Bealeia1_00930</name>
</gene>
<comment type="function">
    <text evidence="3">Lytic transglycosylase with a strong preference for naked glycan strands that lack stem peptides.</text>
</comment>
<evidence type="ECO:0000313" key="8">
    <source>
        <dbReference type="Proteomes" id="UP001330434"/>
    </source>
</evidence>
<reference evidence="7 8" key="1">
    <citation type="journal article" date="2024" name="Environ. Microbiol.">
        <title>Novel evolutionary insights on the interactions of the Holosporales (Alphaproteobacteria) with eukaryotic hosts from comparative genomics.</title>
        <authorList>
            <person name="Giovannini M."/>
            <person name="Petroni G."/>
            <person name="Castelli M."/>
        </authorList>
    </citation>
    <scope>NUCLEOTIDE SEQUENCE [LARGE SCALE GENOMIC DNA]</scope>
    <source>
        <strain evidence="7 8">US_Bl 15I1</strain>
    </source>
</reference>
<name>A0ABZ2C2Y8_9PROT</name>
<dbReference type="InterPro" id="IPR036908">
    <property type="entry name" value="RlpA-like_sf"/>
</dbReference>
<evidence type="ECO:0000256" key="4">
    <source>
        <dbReference type="RuleBase" id="RU003495"/>
    </source>
</evidence>
<dbReference type="Proteomes" id="UP001330434">
    <property type="component" value="Chromosome"/>
</dbReference>
<dbReference type="PANTHER" id="PTHR34183">
    <property type="entry name" value="ENDOLYTIC PEPTIDOGLYCAN TRANSGLYCOSYLASE RLPA"/>
    <property type="match status" value="1"/>
</dbReference>
<keyword evidence="1 3" id="KW-0456">Lyase</keyword>
<feature type="region of interest" description="Disordered" evidence="5">
    <location>
        <begin position="316"/>
        <end position="339"/>
    </location>
</feature>
<dbReference type="PANTHER" id="PTHR34183:SF1">
    <property type="entry name" value="ENDOLYTIC PEPTIDOGLYCAN TRANSGLYCOSYLASE RLPA"/>
    <property type="match status" value="1"/>
</dbReference>
<evidence type="ECO:0000256" key="3">
    <source>
        <dbReference type="HAMAP-Rule" id="MF_02071"/>
    </source>
</evidence>
<dbReference type="Gene3D" id="2.40.40.10">
    <property type="entry name" value="RlpA-like domain"/>
    <property type="match status" value="1"/>
</dbReference>
<dbReference type="NCBIfam" id="TIGR00413">
    <property type="entry name" value="rlpA"/>
    <property type="match status" value="1"/>
</dbReference>
<proteinExistence type="inferred from homology"/>
<dbReference type="Pfam" id="PF03330">
    <property type="entry name" value="DPBB_1"/>
    <property type="match status" value="1"/>
</dbReference>
<dbReference type="SUPFAM" id="SSF50685">
    <property type="entry name" value="Barwin-like endoglucanases"/>
    <property type="match status" value="1"/>
</dbReference>
<dbReference type="CDD" id="cd22268">
    <property type="entry name" value="DPBB_RlpA-like"/>
    <property type="match status" value="1"/>
</dbReference>
<evidence type="ECO:0000259" key="6">
    <source>
        <dbReference type="Pfam" id="PF03330"/>
    </source>
</evidence>
<dbReference type="RefSeq" id="WP_331255965.1">
    <property type="nucleotide sequence ID" value="NZ_JAVHWZ010000001.1"/>
</dbReference>
<protein>
    <recommendedName>
        <fullName evidence="3">Endolytic peptidoglycan transglycosylase RlpA</fullName>
        <ecNumber evidence="3">4.2.2.-</ecNumber>
    </recommendedName>
</protein>
<sequence length="415" mass="45287">MLEVVNKKKCNLDRILSDKLRCSAYQDRLSFHFFRENLLKKNLKDPGVALGLKVHDNMLRYFALALLGLILAGCATGPQEPEIRLPDGSVTKAPKRATSKPYQIKGVWYYPQEHYEYEEHGVASYYGGGDVFHGRPTATGERFDMNGVTAAHKTLPLPCIAEVTNLENGRKIVVKVNDRGPFVNDRIIDVSRRVAQLLGFENQGTAKVRVKTLVEDSMSLNSLEASKVVLDETVVETPIAAPTNKIAVGTLAPLGAVAVSTKALADTPKKAIATAPKPKKEFIADADVLPDILPDDFFKSVEPNAVALMETKPLIPKELPPPPPSLKAVAKPAPEPKPGGGRGIYVDVGEYPQNEANQVAKKLQTLAKGLYTDLTQSGQNMVVRLGPLQSAKDADLLLDHLVEAGYHKAKMIFRN</sequence>
<feature type="domain" description="RlpA-like protein double-psi beta-barrel" evidence="6">
    <location>
        <begin position="119"/>
        <end position="210"/>
    </location>
</feature>
<dbReference type="InterPro" id="IPR009009">
    <property type="entry name" value="RlpA-like_DPBB"/>
</dbReference>
<dbReference type="EC" id="4.2.2.-" evidence="3"/>
<evidence type="ECO:0000256" key="1">
    <source>
        <dbReference type="ARBA" id="ARBA00023239"/>
    </source>
</evidence>
<dbReference type="EMBL" id="CP133270">
    <property type="protein sequence ID" value="WVX66745.1"/>
    <property type="molecule type" value="Genomic_DNA"/>
</dbReference>
<evidence type="ECO:0000313" key="7">
    <source>
        <dbReference type="EMBL" id="WVX66745.1"/>
    </source>
</evidence>
<comment type="similarity">
    <text evidence="3 4">Belongs to the RlpA family.</text>
</comment>
<dbReference type="InterPro" id="IPR012997">
    <property type="entry name" value="RplA"/>
</dbReference>
<keyword evidence="2 3" id="KW-0961">Cell wall biogenesis/degradation</keyword>
<dbReference type="HAMAP" id="MF_02071">
    <property type="entry name" value="RlpA"/>
    <property type="match status" value="1"/>
</dbReference>
<evidence type="ECO:0000256" key="5">
    <source>
        <dbReference type="SAM" id="MobiDB-lite"/>
    </source>
</evidence>
<evidence type="ECO:0000256" key="2">
    <source>
        <dbReference type="ARBA" id="ARBA00023316"/>
    </source>
</evidence>